<sequence>MDFGVFRAPARAGAVPGVVWLHHMPGWDEWTKEACRKLAHHGFMVAAPDLYCRAGTGAPEDVAAKVRAEGGVPDAQVVADAAACRDFLRALPQSNGKVGVTGTCSGGRHAYLAACLEPFDACVDLWGGGVVMRPEDLTEKRPVAPIDYTERLSCPLLGLFGEEDRAPSPEQVRQHEEALQRHGKQYEFHMYAGAGHGFFTTTGRRPTGPSRRSTAGRRSSASSASTSAEWEGRRCARTSSSTRSSRAQGSGGRAGSR</sequence>
<accession>A0ABY7MAD3</accession>
<dbReference type="InterPro" id="IPR002925">
    <property type="entry name" value="Dienelactn_hydro"/>
</dbReference>
<dbReference type="Proteomes" id="UP001212803">
    <property type="component" value="Chromosome"/>
</dbReference>
<keyword evidence="4" id="KW-1185">Reference proteome</keyword>
<dbReference type="SUPFAM" id="SSF53474">
    <property type="entry name" value="alpha/beta-Hydrolases"/>
    <property type="match status" value="1"/>
</dbReference>
<feature type="domain" description="Dienelactone hydrolase" evidence="2">
    <location>
        <begin position="8"/>
        <end position="204"/>
    </location>
</feature>
<gene>
    <name evidence="3" type="ORF">O0235_01405</name>
</gene>
<organism evidence="3 4">
    <name type="scientific">Tepidiforma flava</name>
    <dbReference type="NCBI Taxonomy" id="3004094"/>
    <lineage>
        <taxon>Bacteria</taxon>
        <taxon>Bacillati</taxon>
        <taxon>Chloroflexota</taxon>
        <taxon>Tepidiformia</taxon>
        <taxon>Tepidiformales</taxon>
        <taxon>Tepidiformaceae</taxon>
        <taxon>Tepidiforma</taxon>
    </lineage>
</organism>
<feature type="compositionally biased region" description="Low complexity" evidence="1">
    <location>
        <begin position="237"/>
        <end position="248"/>
    </location>
</feature>
<evidence type="ECO:0000259" key="2">
    <source>
        <dbReference type="Pfam" id="PF01738"/>
    </source>
</evidence>
<dbReference type="InterPro" id="IPR051049">
    <property type="entry name" value="Dienelactone_hydrolase-like"/>
</dbReference>
<evidence type="ECO:0000313" key="3">
    <source>
        <dbReference type="EMBL" id="WBL37494.1"/>
    </source>
</evidence>
<protein>
    <submittedName>
        <fullName evidence="3">Dienelactone hydrolase family protein</fullName>
    </submittedName>
</protein>
<dbReference type="Gene3D" id="3.40.50.1820">
    <property type="entry name" value="alpha/beta hydrolase"/>
    <property type="match status" value="1"/>
</dbReference>
<dbReference type="GO" id="GO:0016787">
    <property type="term" value="F:hydrolase activity"/>
    <property type="evidence" value="ECO:0007669"/>
    <property type="project" value="UniProtKB-KW"/>
</dbReference>
<keyword evidence="3" id="KW-0378">Hydrolase</keyword>
<proteinExistence type="predicted"/>
<dbReference type="EMBL" id="CP115149">
    <property type="protein sequence ID" value="WBL37494.1"/>
    <property type="molecule type" value="Genomic_DNA"/>
</dbReference>
<reference evidence="3 4" key="1">
    <citation type="journal article" date="2023" name="ISME J.">
        <title>Thermophilic Dehalococcoidia with unusual traits shed light on an unexpected past.</title>
        <authorList>
            <person name="Palmer M."/>
            <person name="Covington J.K."/>
            <person name="Zhou E.M."/>
            <person name="Thomas S.C."/>
            <person name="Habib N."/>
            <person name="Seymour C.O."/>
            <person name="Lai D."/>
            <person name="Johnston J."/>
            <person name="Hashimi A."/>
            <person name="Jiao J.Y."/>
            <person name="Muok A.R."/>
            <person name="Liu L."/>
            <person name="Xian W.D."/>
            <person name="Zhi X.Y."/>
            <person name="Li M.M."/>
            <person name="Silva L.P."/>
            <person name="Bowen B.P."/>
            <person name="Louie K."/>
            <person name="Briegel A."/>
            <person name="Pett-Ridge J."/>
            <person name="Weber P.K."/>
            <person name="Tocheva E.I."/>
            <person name="Woyke T."/>
            <person name="Northen T.R."/>
            <person name="Mayali X."/>
            <person name="Li W.J."/>
            <person name="Hedlund B.P."/>
        </authorList>
    </citation>
    <scope>NUCLEOTIDE SEQUENCE [LARGE SCALE GENOMIC DNA]</scope>
    <source>
        <strain evidence="3 4">YIM 72310</strain>
    </source>
</reference>
<dbReference type="InterPro" id="IPR029058">
    <property type="entry name" value="AB_hydrolase_fold"/>
</dbReference>
<dbReference type="Pfam" id="PF01738">
    <property type="entry name" value="DLH"/>
    <property type="match status" value="1"/>
</dbReference>
<feature type="compositionally biased region" description="Low complexity" evidence="1">
    <location>
        <begin position="200"/>
        <end position="228"/>
    </location>
</feature>
<dbReference type="PANTHER" id="PTHR46623:SF6">
    <property type="entry name" value="ALPHA_BETA-HYDROLASES SUPERFAMILY PROTEIN"/>
    <property type="match status" value="1"/>
</dbReference>
<dbReference type="PANTHER" id="PTHR46623">
    <property type="entry name" value="CARBOXYMETHYLENEBUTENOLIDASE-RELATED"/>
    <property type="match status" value="1"/>
</dbReference>
<evidence type="ECO:0000256" key="1">
    <source>
        <dbReference type="SAM" id="MobiDB-lite"/>
    </source>
</evidence>
<evidence type="ECO:0000313" key="4">
    <source>
        <dbReference type="Proteomes" id="UP001212803"/>
    </source>
</evidence>
<name>A0ABY7MAD3_9CHLR</name>
<feature type="region of interest" description="Disordered" evidence="1">
    <location>
        <begin position="197"/>
        <end position="257"/>
    </location>
</feature>